<evidence type="ECO:0000313" key="3">
    <source>
        <dbReference type="EMBL" id="ACL70819.1"/>
    </source>
</evidence>
<keyword evidence="3" id="KW-0670">Pyruvate</keyword>
<dbReference type="NCBIfam" id="TIGR02175">
    <property type="entry name" value="PorC_KorC"/>
    <property type="match status" value="1"/>
</dbReference>
<dbReference type="Pfam" id="PF01558">
    <property type="entry name" value="POR"/>
    <property type="match status" value="1"/>
</dbReference>
<dbReference type="RefSeq" id="WP_015923788.1">
    <property type="nucleotide sequence ID" value="NC_011899.1"/>
</dbReference>
<gene>
    <name evidence="3" type="ordered locus">Hore_20740</name>
</gene>
<dbReference type="InterPro" id="IPR011894">
    <property type="entry name" value="PorC_KorC"/>
</dbReference>
<dbReference type="GO" id="GO:0019164">
    <property type="term" value="F:pyruvate synthase activity"/>
    <property type="evidence" value="ECO:0007669"/>
    <property type="project" value="UniProtKB-EC"/>
</dbReference>
<accession>B8CZW7</accession>
<feature type="domain" description="Pyruvate/ketoisovalerate oxidoreductase catalytic" evidence="2">
    <location>
        <begin position="10"/>
        <end position="184"/>
    </location>
</feature>
<dbReference type="eggNOG" id="COG1014">
    <property type="taxonomic scope" value="Bacteria"/>
</dbReference>
<dbReference type="InterPro" id="IPR051626">
    <property type="entry name" value="Oxidoreductase_gamma_subunit"/>
</dbReference>
<name>B8CZW7_HALOH</name>
<dbReference type="PANTHER" id="PTHR43366:SF1">
    <property type="entry name" value="PYRUVATE SYNTHASE SUBUNIT PORC"/>
    <property type="match status" value="1"/>
</dbReference>
<dbReference type="OrthoDB" id="9794954at2"/>
<organism evidence="3 4">
    <name type="scientific">Halothermothrix orenii (strain H 168 / OCM 544 / DSM 9562)</name>
    <dbReference type="NCBI Taxonomy" id="373903"/>
    <lineage>
        <taxon>Bacteria</taxon>
        <taxon>Bacillati</taxon>
        <taxon>Bacillota</taxon>
        <taxon>Clostridia</taxon>
        <taxon>Halanaerobiales</taxon>
        <taxon>Halothermotrichaceae</taxon>
        <taxon>Halothermothrix</taxon>
    </lineage>
</organism>
<evidence type="ECO:0000313" key="4">
    <source>
        <dbReference type="Proteomes" id="UP000000719"/>
    </source>
</evidence>
<dbReference type="InterPro" id="IPR002869">
    <property type="entry name" value="Pyrv_flavodox_OxRed_cen"/>
</dbReference>
<dbReference type="PANTHER" id="PTHR43366">
    <property type="entry name" value="PYRUVATE SYNTHASE SUBUNIT PORC"/>
    <property type="match status" value="1"/>
</dbReference>
<dbReference type="Proteomes" id="UP000000719">
    <property type="component" value="Chromosome"/>
</dbReference>
<reference evidence="3 4" key="1">
    <citation type="journal article" date="2009" name="PLoS ONE">
        <title>Genome analysis of the anaerobic thermohalophilic bacterium Halothermothrix orenii.</title>
        <authorList>
            <person name="Mavromatis K."/>
            <person name="Ivanova N."/>
            <person name="Anderson I."/>
            <person name="Lykidis A."/>
            <person name="Hooper S.D."/>
            <person name="Sun H."/>
            <person name="Kunin V."/>
            <person name="Lapidus A."/>
            <person name="Hugenholtz P."/>
            <person name="Patel B."/>
            <person name="Kyrpides N.C."/>
        </authorList>
    </citation>
    <scope>NUCLEOTIDE SEQUENCE [LARGE SCALE GENOMIC DNA]</scope>
    <source>
        <strain evidence="4">H 168 / OCM 544 / DSM 9562</strain>
    </source>
</reference>
<dbReference type="AlphaFoldDB" id="B8CZW7"/>
<dbReference type="EC" id="1.2.7.1" evidence="3"/>
<proteinExistence type="predicted"/>
<dbReference type="STRING" id="373903.Hore_20740"/>
<protein>
    <submittedName>
        <fullName evidence="3">Pyruvate ferredoxin oxidoreductase, gamma subunit</fullName>
        <ecNumber evidence="3">1.2.7.1</ecNumber>
    </submittedName>
</protein>
<evidence type="ECO:0000256" key="1">
    <source>
        <dbReference type="ARBA" id="ARBA00023002"/>
    </source>
</evidence>
<sequence>MLEIRWHGRGGQGSKTASILLAKIASATGKHIQAFPEYGPERMGAPVLAYTRISDGPIHLHCQVETPDLVVVLDPTLIGTVDITQNLKKGGNLIINSDYEPDKIRDKLGLAADVNTYTIDANTISEEEIGRIFPNTPMLGAINRVVNLMDQDSFLNQAREELKKKFSHKPEVIEGNMRSIDMAYREVKGLNG</sequence>
<dbReference type="KEGG" id="hor:Hore_20740"/>
<keyword evidence="4" id="KW-1185">Reference proteome</keyword>
<dbReference type="HOGENOM" id="CLU_087284_2_0_9"/>
<dbReference type="SUPFAM" id="SSF53323">
    <property type="entry name" value="Pyruvate-ferredoxin oxidoreductase, PFOR, domain III"/>
    <property type="match status" value="1"/>
</dbReference>
<dbReference type="InterPro" id="IPR019752">
    <property type="entry name" value="Pyrv/ketoisovalerate_OxRed_cat"/>
</dbReference>
<dbReference type="EMBL" id="CP001098">
    <property type="protein sequence ID" value="ACL70819.1"/>
    <property type="molecule type" value="Genomic_DNA"/>
</dbReference>
<evidence type="ECO:0000259" key="2">
    <source>
        <dbReference type="Pfam" id="PF01558"/>
    </source>
</evidence>
<dbReference type="Gene3D" id="3.40.920.10">
    <property type="entry name" value="Pyruvate-ferredoxin oxidoreductase, PFOR, domain III"/>
    <property type="match status" value="1"/>
</dbReference>
<keyword evidence="1 3" id="KW-0560">Oxidoreductase</keyword>